<dbReference type="STRING" id="37992.A0A4Z0Z8E3"/>
<evidence type="ECO:0000313" key="3">
    <source>
        <dbReference type="Proteomes" id="UP000297716"/>
    </source>
</evidence>
<dbReference type="AlphaFoldDB" id="A0A4Z0Z8E3"/>
<dbReference type="Proteomes" id="UP000297716">
    <property type="component" value="Unassembled WGS sequence"/>
</dbReference>
<gene>
    <name evidence="2" type="ORF">E0Z10_g3089</name>
</gene>
<organism evidence="2 3">
    <name type="scientific">Xylaria hypoxylon</name>
    <dbReference type="NCBI Taxonomy" id="37992"/>
    <lineage>
        <taxon>Eukaryota</taxon>
        <taxon>Fungi</taxon>
        <taxon>Dikarya</taxon>
        <taxon>Ascomycota</taxon>
        <taxon>Pezizomycotina</taxon>
        <taxon>Sordariomycetes</taxon>
        <taxon>Xylariomycetidae</taxon>
        <taxon>Xylariales</taxon>
        <taxon>Xylariaceae</taxon>
        <taxon>Xylaria</taxon>
    </lineage>
</organism>
<comment type="caution">
    <text evidence="2">The sequence shown here is derived from an EMBL/GenBank/DDBJ whole genome shotgun (WGS) entry which is preliminary data.</text>
</comment>
<sequence>MAYIKSTFIAVIAAALVLGVRGGELDLIQQIQQDFRMSLFARQDQGGIPVGKTDLNIFTESLGGAEAPPITLSEDPDHPYAINGENVSDFNTAVDKTCDFQMNDCAELANGALKDTLSVSDCNDQSSEHILSVALLFDFA</sequence>
<evidence type="ECO:0000256" key="1">
    <source>
        <dbReference type="SAM" id="SignalP"/>
    </source>
</evidence>
<name>A0A4Z0Z8E3_9PEZI</name>
<feature type="chain" id="PRO_5021502567" evidence="1">
    <location>
        <begin position="23"/>
        <end position="140"/>
    </location>
</feature>
<accession>A0A4Z0Z8E3</accession>
<feature type="signal peptide" evidence="1">
    <location>
        <begin position="1"/>
        <end position="22"/>
    </location>
</feature>
<dbReference type="OrthoDB" id="2507450at2759"/>
<protein>
    <submittedName>
        <fullName evidence="2">Uncharacterized protein</fullName>
    </submittedName>
</protein>
<reference evidence="2 3" key="1">
    <citation type="submission" date="2019-03" db="EMBL/GenBank/DDBJ databases">
        <title>Draft genome sequence of Xylaria hypoxylon DSM 108379, a ubiquitous saprotrophic-parasitic fungi on hardwood.</title>
        <authorList>
            <person name="Buettner E."/>
            <person name="Leonhardt S."/>
            <person name="Gebauer A.M."/>
            <person name="Liers C."/>
            <person name="Hofrichter M."/>
            <person name="Kellner H."/>
        </authorList>
    </citation>
    <scope>NUCLEOTIDE SEQUENCE [LARGE SCALE GENOMIC DNA]</scope>
    <source>
        <strain evidence="2 3">DSM 108379</strain>
    </source>
</reference>
<keyword evidence="1" id="KW-0732">Signal</keyword>
<proteinExistence type="predicted"/>
<keyword evidence="3" id="KW-1185">Reference proteome</keyword>
<evidence type="ECO:0000313" key="2">
    <source>
        <dbReference type="EMBL" id="TGJ85636.1"/>
    </source>
</evidence>
<dbReference type="EMBL" id="SKBN01000041">
    <property type="protein sequence ID" value="TGJ85636.1"/>
    <property type="molecule type" value="Genomic_DNA"/>
</dbReference>